<evidence type="ECO:0000313" key="12">
    <source>
        <dbReference type="EMBL" id="KAK3050975.1"/>
    </source>
</evidence>
<dbReference type="GO" id="GO:0005576">
    <property type="term" value="C:extracellular region"/>
    <property type="evidence" value="ECO:0007669"/>
    <property type="project" value="UniProtKB-SubCell"/>
</dbReference>
<dbReference type="GO" id="GO:0046872">
    <property type="term" value="F:metal ion binding"/>
    <property type="evidence" value="ECO:0007669"/>
    <property type="project" value="UniProtKB-KW"/>
</dbReference>
<keyword evidence="9" id="KW-1015">Disulfide bond</keyword>
<comment type="subcellular location">
    <subcellularLocation>
        <location evidence="2">Secreted</location>
    </subcellularLocation>
</comment>
<dbReference type="InterPro" id="IPR054497">
    <property type="entry name" value="LPMO_AA14"/>
</dbReference>
<keyword evidence="5" id="KW-0732">Signal</keyword>
<dbReference type="AlphaFoldDB" id="A0AAJ0DIQ8"/>
<dbReference type="Pfam" id="PF22810">
    <property type="entry name" value="LPMO_AA14"/>
    <property type="match status" value="1"/>
</dbReference>
<evidence type="ECO:0000256" key="4">
    <source>
        <dbReference type="ARBA" id="ARBA00022723"/>
    </source>
</evidence>
<dbReference type="GO" id="GO:0004497">
    <property type="term" value="F:monooxygenase activity"/>
    <property type="evidence" value="ECO:0007669"/>
    <property type="project" value="UniProtKB-KW"/>
</dbReference>
<comment type="caution">
    <text evidence="12">The sequence shown here is derived from an EMBL/GenBank/DDBJ whole genome shotgun (WGS) entry which is preliminary data.</text>
</comment>
<evidence type="ECO:0000256" key="6">
    <source>
        <dbReference type="ARBA" id="ARBA00023002"/>
    </source>
</evidence>
<evidence type="ECO:0000256" key="8">
    <source>
        <dbReference type="ARBA" id="ARBA00023033"/>
    </source>
</evidence>
<comment type="cofactor">
    <cofactor evidence="1">
        <name>Cu(2+)</name>
        <dbReference type="ChEBI" id="CHEBI:29036"/>
    </cofactor>
</comment>
<comment type="similarity">
    <text evidence="11">Belongs to the polysaccharide monooxygenase AA14 family.</text>
</comment>
<dbReference type="Proteomes" id="UP001271007">
    <property type="component" value="Unassembled WGS sequence"/>
</dbReference>
<evidence type="ECO:0000256" key="9">
    <source>
        <dbReference type="ARBA" id="ARBA00023157"/>
    </source>
</evidence>
<proteinExistence type="inferred from homology"/>
<evidence type="ECO:0000256" key="7">
    <source>
        <dbReference type="ARBA" id="ARBA00023008"/>
    </source>
</evidence>
<protein>
    <submittedName>
        <fullName evidence="12">Uncharacterized protein</fullName>
    </submittedName>
</protein>
<evidence type="ECO:0000256" key="1">
    <source>
        <dbReference type="ARBA" id="ARBA00001973"/>
    </source>
</evidence>
<dbReference type="EMBL" id="JAWDJX010000028">
    <property type="protein sequence ID" value="KAK3050975.1"/>
    <property type="molecule type" value="Genomic_DNA"/>
</dbReference>
<sequence>MLVLLPFFLPLASAHIASFAKGMYCRSGLTGENNLNSNLPVNPLYQLSKKDWWFQHDRGCDGAPPPAGEFLNVPSGGHFTVEHANNQAFTTLSYDGSEVSDWPDGGEHPKDWHADWQNGECVDGGYMHATNHSNAQGTAFAIAYQSDLSKIKMEDLVVFSVLKHTPWHRLATYQVPAGMPACPKGGCTCAYLWVPKGCGQPNMYMQGFKCQVTNPGTKQIAKAKPPVWCADDSSKCRKGAKQMIVFNQAEGNNVEYPEFETPAYNSVAGFKSGAQTDIFVKTSSVQNGRRQLIKVRSLQDLNE</sequence>
<evidence type="ECO:0000256" key="11">
    <source>
        <dbReference type="ARBA" id="ARBA00046340"/>
    </source>
</evidence>
<accession>A0AAJ0DIQ8</accession>
<keyword evidence="10" id="KW-0325">Glycoprotein</keyword>
<keyword evidence="8" id="KW-0503">Monooxygenase</keyword>
<keyword evidence="6" id="KW-0560">Oxidoreductase</keyword>
<name>A0AAJ0DIQ8_9PEZI</name>
<evidence type="ECO:0000256" key="2">
    <source>
        <dbReference type="ARBA" id="ARBA00004613"/>
    </source>
</evidence>
<dbReference type="Gene3D" id="2.70.50.70">
    <property type="match status" value="1"/>
</dbReference>
<keyword evidence="7" id="KW-0186">Copper</keyword>
<reference evidence="12" key="1">
    <citation type="submission" date="2023-04" db="EMBL/GenBank/DDBJ databases">
        <title>Black Yeasts Isolated from many extreme environments.</title>
        <authorList>
            <person name="Coleine C."/>
            <person name="Stajich J.E."/>
            <person name="Selbmann L."/>
        </authorList>
    </citation>
    <scope>NUCLEOTIDE SEQUENCE</scope>
    <source>
        <strain evidence="12">CCFEE 5312</strain>
    </source>
</reference>
<keyword evidence="3" id="KW-0964">Secreted</keyword>
<evidence type="ECO:0000256" key="10">
    <source>
        <dbReference type="ARBA" id="ARBA00023180"/>
    </source>
</evidence>
<organism evidence="12 13">
    <name type="scientific">Extremus antarcticus</name>
    <dbReference type="NCBI Taxonomy" id="702011"/>
    <lineage>
        <taxon>Eukaryota</taxon>
        <taxon>Fungi</taxon>
        <taxon>Dikarya</taxon>
        <taxon>Ascomycota</taxon>
        <taxon>Pezizomycotina</taxon>
        <taxon>Dothideomycetes</taxon>
        <taxon>Dothideomycetidae</taxon>
        <taxon>Mycosphaerellales</taxon>
        <taxon>Extremaceae</taxon>
        <taxon>Extremus</taxon>
    </lineage>
</organism>
<gene>
    <name evidence="12" type="ORF">LTR09_007724</name>
</gene>
<evidence type="ECO:0000256" key="3">
    <source>
        <dbReference type="ARBA" id="ARBA00022525"/>
    </source>
</evidence>
<evidence type="ECO:0000256" key="5">
    <source>
        <dbReference type="ARBA" id="ARBA00022729"/>
    </source>
</evidence>
<keyword evidence="4" id="KW-0479">Metal-binding</keyword>
<keyword evidence="13" id="KW-1185">Reference proteome</keyword>
<evidence type="ECO:0000313" key="13">
    <source>
        <dbReference type="Proteomes" id="UP001271007"/>
    </source>
</evidence>